<dbReference type="AlphaFoldDB" id="A0A0H3XM97"/>
<proteinExistence type="predicted"/>
<dbReference type="PATRIC" id="fig|743698.3.peg.439"/>
<keyword evidence="2" id="KW-1185">Reference proteome</keyword>
<name>A0A0H3XM97_9MOLU</name>
<accession>A0A0H3XM97</accession>
<evidence type="ECO:0000313" key="1">
    <source>
        <dbReference type="EMBL" id="AKM54017.1"/>
    </source>
</evidence>
<dbReference type="Proteomes" id="UP000035661">
    <property type="component" value="Chromosome"/>
</dbReference>
<organism evidence="1 2">
    <name type="scientific">Spiroplasma eriocheiris</name>
    <dbReference type="NCBI Taxonomy" id="315358"/>
    <lineage>
        <taxon>Bacteria</taxon>
        <taxon>Bacillati</taxon>
        <taxon>Mycoplasmatota</taxon>
        <taxon>Mollicutes</taxon>
        <taxon>Entomoplasmatales</taxon>
        <taxon>Spiroplasmataceae</taxon>
        <taxon>Spiroplasma</taxon>
    </lineage>
</organism>
<dbReference type="Pfam" id="PF10042">
    <property type="entry name" value="DUF2278"/>
    <property type="match status" value="1"/>
</dbReference>
<evidence type="ECO:0008006" key="3">
    <source>
        <dbReference type="Google" id="ProtNLM"/>
    </source>
</evidence>
<reference evidence="2" key="2">
    <citation type="submission" date="2015-06" db="EMBL/GenBank/DDBJ databases">
        <title>Complete genome sequence of Spiroplasma eriocheiris TDA-040725-5 (DSM 21848).</title>
        <authorList>
            <person name="Lo W.-S."/>
            <person name="Kuo C.-H."/>
        </authorList>
    </citation>
    <scope>NUCLEOTIDE SEQUENCE [LARGE SCALE GENOMIC DNA]</scope>
    <source>
        <strain evidence="2">TDA-040725-5</strain>
    </source>
</reference>
<dbReference type="EMBL" id="CP011856">
    <property type="protein sequence ID" value="AKM54017.1"/>
    <property type="molecule type" value="Genomic_DNA"/>
</dbReference>
<gene>
    <name evidence="1" type="ORF">SERIO_v1c04380</name>
</gene>
<reference evidence="1 2" key="1">
    <citation type="journal article" date="2015" name="Genome Biol. Evol.">
        <title>Found and Lost: The Fates of Horizontally Acquired Genes in Arthropod-Symbiotic Spiroplasma.</title>
        <authorList>
            <person name="Lo W.S."/>
            <person name="Gasparich G.E."/>
            <person name="Kuo C.H."/>
        </authorList>
    </citation>
    <scope>NUCLEOTIDE SEQUENCE [LARGE SCALE GENOMIC DNA]</scope>
    <source>
        <strain evidence="2">TDA-040725-5</strain>
    </source>
</reference>
<dbReference type="InterPro" id="IPR019268">
    <property type="entry name" value="DUF2278"/>
</dbReference>
<dbReference type="KEGG" id="seri:SERIO_v1c04380"/>
<sequence length="208" mass="23451">MNSYALLKGQVIQTTVEGISSYNKSPHYIIKIYALAQVYEVAINVYSKIAPHNLKYYFAHEMNHPILNKAINIPEGEYRNLPTGSHGIAIDYLRSGIFDINDMKVLPLDPSNESQALEIMISKHLASAINNPNYKICVWGKIYSNKIPGIHDVHMNQGNSDPRYRDENGIWQDGALIIVDEQHNTIPFGCFFAFQSQAIKTDDNGDPL</sequence>
<evidence type="ECO:0000313" key="2">
    <source>
        <dbReference type="Proteomes" id="UP000035661"/>
    </source>
</evidence>
<protein>
    <recommendedName>
        <fullName evidence="3">DUF2278 domain-containing protein</fullName>
    </recommendedName>
</protein>